<dbReference type="Proteomes" id="UP000811246">
    <property type="component" value="Chromosome 7"/>
</dbReference>
<sequence length="76" mass="8414">MLLALGIIWLLGLNGLRSVLGFGFVNSSGLTAGLSPKKSAILELALDMYQRVEKYKPNFLISNDTTSHYFTLLFFS</sequence>
<feature type="signal peptide" evidence="1">
    <location>
        <begin position="1"/>
        <end position="21"/>
    </location>
</feature>
<accession>A0A922EML6</accession>
<evidence type="ECO:0000313" key="3">
    <source>
        <dbReference type="Proteomes" id="UP000811246"/>
    </source>
</evidence>
<dbReference type="AlphaFoldDB" id="A0A922EML6"/>
<name>A0A922EML6_CARIL</name>
<protein>
    <submittedName>
        <fullName evidence="2">Uncharacterized protein</fullName>
    </submittedName>
</protein>
<proteinExistence type="predicted"/>
<comment type="caution">
    <text evidence="2">The sequence shown here is derived from an EMBL/GenBank/DDBJ whole genome shotgun (WGS) entry which is preliminary data.</text>
</comment>
<keyword evidence="1" id="KW-0732">Signal</keyword>
<evidence type="ECO:0000256" key="1">
    <source>
        <dbReference type="SAM" id="SignalP"/>
    </source>
</evidence>
<dbReference type="EMBL" id="CM031831">
    <property type="protein sequence ID" value="KAG6704673.1"/>
    <property type="molecule type" value="Genomic_DNA"/>
</dbReference>
<reference evidence="2" key="1">
    <citation type="submission" date="2021-01" db="EMBL/GenBank/DDBJ databases">
        <authorList>
            <person name="Lovell J.T."/>
            <person name="Bentley N."/>
            <person name="Bhattarai G."/>
            <person name="Jenkins J.W."/>
            <person name="Sreedasyam A."/>
            <person name="Alarcon Y."/>
            <person name="Bock C."/>
            <person name="Boston L."/>
            <person name="Carlson J."/>
            <person name="Cervantes K."/>
            <person name="Clermont K."/>
            <person name="Krom N."/>
            <person name="Kubenka K."/>
            <person name="Mamidi S."/>
            <person name="Mattison C."/>
            <person name="Monteros M."/>
            <person name="Pisani C."/>
            <person name="Plott C."/>
            <person name="Rajasekar S."/>
            <person name="Rhein H.S."/>
            <person name="Rohla C."/>
            <person name="Song M."/>
            <person name="Hilaire R.S."/>
            <person name="Shu S."/>
            <person name="Wells L."/>
            <person name="Wang X."/>
            <person name="Webber J."/>
            <person name="Heerema R.J."/>
            <person name="Klein P."/>
            <person name="Conner P."/>
            <person name="Grauke L."/>
            <person name="Grimwood J."/>
            <person name="Schmutz J."/>
            <person name="Randall J.J."/>
        </authorList>
    </citation>
    <scope>NUCLEOTIDE SEQUENCE</scope>
    <source>
        <tissue evidence="2">Leaf</tissue>
    </source>
</reference>
<gene>
    <name evidence="2" type="ORF">I3842_07G144400</name>
</gene>
<evidence type="ECO:0000313" key="2">
    <source>
        <dbReference type="EMBL" id="KAG6704673.1"/>
    </source>
</evidence>
<organism evidence="2 3">
    <name type="scientific">Carya illinoinensis</name>
    <name type="common">Pecan</name>
    <dbReference type="NCBI Taxonomy" id="32201"/>
    <lineage>
        <taxon>Eukaryota</taxon>
        <taxon>Viridiplantae</taxon>
        <taxon>Streptophyta</taxon>
        <taxon>Embryophyta</taxon>
        <taxon>Tracheophyta</taxon>
        <taxon>Spermatophyta</taxon>
        <taxon>Magnoliopsida</taxon>
        <taxon>eudicotyledons</taxon>
        <taxon>Gunneridae</taxon>
        <taxon>Pentapetalae</taxon>
        <taxon>rosids</taxon>
        <taxon>fabids</taxon>
        <taxon>Fagales</taxon>
        <taxon>Juglandaceae</taxon>
        <taxon>Carya</taxon>
    </lineage>
</organism>
<feature type="chain" id="PRO_5037596076" evidence="1">
    <location>
        <begin position="22"/>
        <end position="76"/>
    </location>
</feature>